<comment type="caution">
    <text evidence="1">The sequence shown here is derived from an EMBL/GenBank/DDBJ whole genome shotgun (WGS) entry which is preliminary data.</text>
</comment>
<dbReference type="AlphaFoldDB" id="A0A0F8WF86"/>
<name>A0A0F8WF86_9ZZZZ</name>
<organism evidence="1">
    <name type="scientific">marine sediment metagenome</name>
    <dbReference type="NCBI Taxonomy" id="412755"/>
    <lineage>
        <taxon>unclassified sequences</taxon>
        <taxon>metagenomes</taxon>
        <taxon>ecological metagenomes</taxon>
    </lineage>
</organism>
<dbReference type="EMBL" id="LAZR01069902">
    <property type="protein sequence ID" value="KKK46795.1"/>
    <property type="molecule type" value="Genomic_DNA"/>
</dbReference>
<accession>A0A0F8WF86</accession>
<sequence>MPEDTLPFDKVPNFLVSIDEEYTALLNSRVRERFGSTAPRTATHLSGLLFCLLKEWANLHLTPEQLESIGELEDETLMTWTGGLQFEDLISEGTKQPQHVYCPKCKVVSSPPITLNNKEAETCQVCGKRVVGR</sequence>
<protein>
    <submittedName>
        <fullName evidence="1">Uncharacterized protein</fullName>
    </submittedName>
</protein>
<evidence type="ECO:0000313" key="1">
    <source>
        <dbReference type="EMBL" id="KKK46795.1"/>
    </source>
</evidence>
<reference evidence="1" key="1">
    <citation type="journal article" date="2015" name="Nature">
        <title>Complex archaea that bridge the gap between prokaryotes and eukaryotes.</title>
        <authorList>
            <person name="Spang A."/>
            <person name="Saw J.H."/>
            <person name="Jorgensen S.L."/>
            <person name="Zaremba-Niedzwiedzka K."/>
            <person name="Martijn J."/>
            <person name="Lind A.E."/>
            <person name="van Eijk R."/>
            <person name="Schleper C."/>
            <person name="Guy L."/>
            <person name="Ettema T.J."/>
        </authorList>
    </citation>
    <scope>NUCLEOTIDE SEQUENCE</scope>
</reference>
<gene>
    <name evidence="1" type="ORF">LCGC14_3161680</name>
</gene>
<proteinExistence type="predicted"/>